<dbReference type="OrthoDB" id="10258156at2759"/>
<dbReference type="EMBL" id="JAEFCI010012399">
    <property type="protein sequence ID" value="KAG5456027.1"/>
    <property type="molecule type" value="Genomic_DNA"/>
</dbReference>
<accession>A0A8H7ZMU8</accession>
<keyword evidence="2" id="KW-1185">Reference proteome</keyword>
<dbReference type="InterPro" id="IPR052220">
    <property type="entry name" value="METTL25"/>
</dbReference>
<dbReference type="PANTHER" id="PTHR12496">
    <property type="entry name" value="CGI-41 METHYLTRANSFERASE"/>
    <property type="match status" value="1"/>
</dbReference>
<dbReference type="PANTHER" id="PTHR12496:SF0">
    <property type="entry name" value="METHYLTRANSFERASE DOMAIN-CONTAINING PROTEIN"/>
    <property type="match status" value="1"/>
</dbReference>
<comment type="caution">
    <text evidence="1">The sequence shown here is derived from an EMBL/GenBank/DDBJ whole genome shotgun (WGS) entry which is preliminary data.</text>
</comment>
<name>A0A8H7ZMU8_9FUNG</name>
<reference evidence="1 2" key="1">
    <citation type="journal article" name="Sci. Rep.">
        <title>Genome-scale phylogenetic analyses confirm Olpidium as the closest living zoosporic fungus to the non-flagellated, terrestrial fungi.</title>
        <authorList>
            <person name="Chang Y."/>
            <person name="Rochon D."/>
            <person name="Sekimoto S."/>
            <person name="Wang Y."/>
            <person name="Chovatia M."/>
            <person name="Sandor L."/>
            <person name="Salamov A."/>
            <person name="Grigoriev I.V."/>
            <person name="Stajich J.E."/>
            <person name="Spatafora J.W."/>
        </authorList>
    </citation>
    <scope>NUCLEOTIDE SEQUENCE [LARGE SCALE GENOMIC DNA]</scope>
    <source>
        <strain evidence="1">S191</strain>
    </source>
</reference>
<organism evidence="1 2">
    <name type="scientific">Olpidium bornovanus</name>
    <dbReference type="NCBI Taxonomy" id="278681"/>
    <lineage>
        <taxon>Eukaryota</taxon>
        <taxon>Fungi</taxon>
        <taxon>Fungi incertae sedis</taxon>
        <taxon>Olpidiomycota</taxon>
        <taxon>Olpidiomycotina</taxon>
        <taxon>Olpidiomycetes</taxon>
        <taxon>Olpidiales</taxon>
        <taxon>Olpidiaceae</taxon>
        <taxon>Olpidium</taxon>
    </lineage>
</organism>
<evidence type="ECO:0000313" key="2">
    <source>
        <dbReference type="Proteomes" id="UP000673691"/>
    </source>
</evidence>
<gene>
    <name evidence="1" type="ORF">BJ554DRAFT_4346</name>
</gene>
<sequence length="147" mass="16035">PTDVAPLHVGRLRPHVFKDFETYVGAALRRISVPSSPEAARTPLVAPDSIAEYERKLSPRRLEVAVIWTLRALIGPVIESLIVVDRCLYLMEQAPPRRSVESESESESDAAAAVSVTLLTPFDRIVSPRNFCIVASKVSLPGATTTT</sequence>
<dbReference type="Proteomes" id="UP000673691">
    <property type="component" value="Unassembled WGS sequence"/>
</dbReference>
<evidence type="ECO:0000313" key="1">
    <source>
        <dbReference type="EMBL" id="KAG5456027.1"/>
    </source>
</evidence>
<protein>
    <submittedName>
        <fullName evidence="1">Uncharacterized protein</fullName>
    </submittedName>
</protein>
<feature type="non-terminal residue" evidence="1">
    <location>
        <position position="1"/>
    </location>
</feature>
<dbReference type="AlphaFoldDB" id="A0A8H7ZMU8"/>
<proteinExistence type="predicted"/>